<dbReference type="Pfam" id="PF10497">
    <property type="entry name" value="zf-4CXXC_R1"/>
    <property type="match status" value="1"/>
</dbReference>
<feature type="compositionally biased region" description="Basic and acidic residues" evidence="11">
    <location>
        <begin position="198"/>
        <end position="218"/>
    </location>
</feature>
<sequence>MAASSPSKKRMSKGSKNKAKMFRNGAESTRIQLSKPTRRKRRNCSPGVRLVGSRIYDSKNGKTCHQCRQKTIDFVASCKKKNGEKQCTIHFCHKCLLNRYGEKAEEVALLDDWLCPRCRGICNCSFCMKKRGQQPTGILVHTAKANGFASVLEMLHLKNSESSIADEETIHAVVSRGKRKGPKKESRVAVTSKRRKGIIHEGKNDSVQTNDKRTETRNTKQRKLKSKASDVRIQLPQGIMLNGIAAIDLPTRDVAHALQFLEFCEAFREKIVEREKEKELLAQKEKERNLEKDMKKRLQDEIARAILMNNGAPLSISEHEDLVSRIKLEVAQTIEVAHTLANTLVA</sequence>
<keyword evidence="8" id="KW-0804">Transcription</keyword>
<comment type="subcellular location">
    <subcellularLocation>
        <location evidence="2">Cytoplasm</location>
    </subcellularLocation>
    <subcellularLocation>
        <location evidence="1">Nucleus</location>
    </subcellularLocation>
</comment>
<keyword evidence="3" id="KW-0963">Cytoplasm</keyword>
<evidence type="ECO:0000256" key="2">
    <source>
        <dbReference type="ARBA" id="ARBA00004496"/>
    </source>
</evidence>
<feature type="domain" description="Zinc-finger" evidence="12">
    <location>
        <begin position="56"/>
        <end position="155"/>
    </location>
</feature>
<evidence type="ECO:0000259" key="12">
    <source>
        <dbReference type="Pfam" id="PF10497"/>
    </source>
</evidence>
<keyword evidence="6" id="KW-0832">Ubl conjugation</keyword>
<dbReference type="EMBL" id="BPVZ01000068">
    <property type="protein sequence ID" value="GKV25085.1"/>
    <property type="molecule type" value="Genomic_DNA"/>
</dbReference>
<feature type="compositionally biased region" description="Basic residues" evidence="11">
    <location>
        <begin position="7"/>
        <end position="21"/>
    </location>
</feature>
<comment type="caution">
    <text evidence="13">The sequence shown here is derived from an EMBL/GenBank/DDBJ whole genome shotgun (WGS) entry which is preliminary data.</text>
</comment>
<dbReference type="PANTHER" id="PTHR31169">
    <property type="entry name" value="OS05G0300700 PROTEIN"/>
    <property type="match status" value="1"/>
</dbReference>
<proteinExistence type="predicted"/>
<name>A0AAV5KKL8_9ROSI</name>
<evidence type="ECO:0000256" key="5">
    <source>
        <dbReference type="ARBA" id="ARBA00022553"/>
    </source>
</evidence>
<keyword evidence="14" id="KW-1185">Reference proteome</keyword>
<evidence type="ECO:0000256" key="10">
    <source>
        <dbReference type="SAM" id="Coils"/>
    </source>
</evidence>
<evidence type="ECO:0000256" key="8">
    <source>
        <dbReference type="ARBA" id="ARBA00023163"/>
    </source>
</evidence>
<evidence type="ECO:0000256" key="7">
    <source>
        <dbReference type="ARBA" id="ARBA00023015"/>
    </source>
</evidence>
<organism evidence="13 14">
    <name type="scientific">Rubroshorea leprosula</name>
    <dbReference type="NCBI Taxonomy" id="152421"/>
    <lineage>
        <taxon>Eukaryota</taxon>
        <taxon>Viridiplantae</taxon>
        <taxon>Streptophyta</taxon>
        <taxon>Embryophyta</taxon>
        <taxon>Tracheophyta</taxon>
        <taxon>Spermatophyta</taxon>
        <taxon>Magnoliopsida</taxon>
        <taxon>eudicotyledons</taxon>
        <taxon>Gunneridae</taxon>
        <taxon>Pentapetalae</taxon>
        <taxon>rosids</taxon>
        <taxon>malvids</taxon>
        <taxon>Malvales</taxon>
        <taxon>Dipterocarpaceae</taxon>
        <taxon>Rubroshorea</taxon>
    </lineage>
</organism>
<dbReference type="GO" id="GO:0005634">
    <property type="term" value="C:nucleus"/>
    <property type="evidence" value="ECO:0007669"/>
    <property type="project" value="UniProtKB-SubCell"/>
</dbReference>
<evidence type="ECO:0000256" key="4">
    <source>
        <dbReference type="ARBA" id="ARBA00022499"/>
    </source>
</evidence>
<reference evidence="13 14" key="1">
    <citation type="journal article" date="2021" name="Commun. Biol.">
        <title>The genome of Shorea leprosula (Dipterocarpaceae) highlights the ecological relevance of drought in aseasonal tropical rainforests.</title>
        <authorList>
            <person name="Ng K.K.S."/>
            <person name="Kobayashi M.J."/>
            <person name="Fawcett J.A."/>
            <person name="Hatakeyama M."/>
            <person name="Paape T."/>
            <person name="Ng C.H."/>
            <person name="Ang C.C."/>
            <person name="Tnah L.H."/>
            <person name="Lee C.T."/>
            <person name="Nishiyama T."/>
            <person name="Sese J."/>
            <person name="O'Brien M.J."/>
            <person name="Copetti D."/>
            <person name="Mohd Noor M.I."/>
            <person name="Ong R.C."/>
            <person name="Putra M."/>
            <person name="Sireger I.Z."/>
            <person name="Indrioko S."/>
            <person name="Kosugi Y."/>
            <person name="Izuno A."/>
            <person name="Isagi Y."/>
            <person name="Lee S.L."/>
            <person name="Shimizu K.K."/>
        </authorList>
    </citation>
    <scope>NUCLEOTIDE SEQUENCE [LARGE SCALE GENOMIC DNA]</scope>
    <source>
        <strain evidence="13">214</strain>
    </source>
</reference>
<dbReference type="InterPro" id="IPR040221">
    <property type="entry name" value="CDCA7/CDA7L"/>
</dbReference>
<dbReference type="Proteomes" id="UP001054252">
    <property type="component" value="Unassembled WGS sequence"/>
</dbReference>
<dbReference type="GO" id="GO:0006355">
    <property type="term" value="P:regulation of DNA-templated transcription"/>
    <property type="evidence" value="ECO:0007669"/>
    <property type="project" value="InterPro"/>
</dbReference>
<evidence type="ECO:0000256" key="3">
    <source>
        <dbReference type="ARBA" id="ARBA00022490"/>
    </source>
</evidence>
<accession>A0AAV5KKL8</accession>
<evidence type="ECO:0000256" key="6">
    <source>
        <dbReference type="ARBA" id="ARBA00022843"/>
    </source>
</evidence>
<evidence type="ECO:0000313" key="14">
    <source>
        <dbReference type="Proteomes" id="UP001054252"/>
    </source>
</evidence>
<feature type="region of interest" description="Disordered" evidence="11">
    <location>
        <begin position="1"/>
        <end position="28"/>
    </location>
</feature>
<evidence type="ECO:0000256" key="1">
    <source>
        <dbReference type="ARBA" id="ARBA00004123"/>
    </source>
</evidence>
<protein>
    <recommendedName>
        <fullName evidence="12">Zinc-finger domain-containing protein</fullName>
    </recommendedName>
</protein>
<dbReference type="GO" id="GO:0005737">
    <property type="term" value="C:cytoplasm"/>
    <property type="evidence" value="ECO:0007669"/>
    <property type="project" value="UniProtKB-SubCell"/>
</dbReference>
<dbReference type="PANTHER" id="PTHR31169:SF8">
    <property type="entry name" value="ZINC-FINGER DOMAIN OF MONOAMINE-OXIDASE A REPRESSOR R1 PROTEIN"/>
    <property type="match status" value="1"/>
</dbReference>
<feature type="region of interest" description="Disordered" evidence="11">
    <location>
        <begin position="175"/>
        <end position="228"/>
    </location>
</feature>
<dbReference type="InterPro" id="IPR018866">
    <property type="entry name" value="Znf-4CXXC_R1"/>
</dbReference>
<gene>
    <name evidence="13" type="ORF">SLEP1_g34580</name>
</gene>
<keyword evidence="7" id="KW-0805">Transcription regulation</keyword>
<feature type="coiled-coil region" evidence="10">
    <location>
        <begin position="264"/>
        <end position="301"/>
    </location>
</feature>
<keyword evidence="4" id="KW-1017">Isopeptide bond</keyword>
<keyword evidence="9" id="KW-0539">Nucleus</keyword>
<keyword evidence="10" id="KW-0175">Coiled coil</keyword>
<dbReference type="AlphaFoldDB" id="A0AAV5KKL8"/>
<evidence type="ECO:0000256" key="11">
    <source>
        <dbReference type="SAM" id="MobiDB-lite"/>
    </source>
</evidence>
<evidence type="ECO:0000256" key="9">
    <source>
        <dbReference type="ARBA" id="ARBA00023242"/>
    </source>
</evidence>
<evidence type="ECO:0000313" key="13">
    <source>
        <dbReference type="EMBL" id="GKV25085.1"/>
    </source>
</evidence>
<keyword evidence="5" id="KW-0597">Phosphoprotein</keyword>